<evidence type="ECO:0000256" key="1">
    <source>
        <dbReference type="ARBA" id="ARBA00022737"/>
    </source>
</evidence>
<name>A0A518DNH3_9BACT</name>
<dbReference type="RefSeq" id="WP_145050110.1">
    <property type="nucleotide sequence ID" value="NZ_CP036433.1"/>
</dbReference>
<dbReference type="InterPro" id="IPR019734">
    <property type="entry name" value="TPR_rpt"/>
</dbReference>
<dbReference type="InterPro" id="IPR051012">
    <property type="entry name" value="CellSynth/LPSAsmb/PSIAsmb"/>
</dbReference>
<feature type="chain" id="PRO_5021926289" evidence="5">
    <location>
        <begin position="27"/>
        <end position="978"/>
    </location>
</feature>
<feature type="repeat" description="TPR" evidence="3">
    <location>
        <begin position="730"/>
        <end position="763"/>
    </location>
</feature>
<dbReference type="OrthoDB" id="9757961at2"/>
<reference evidence="6 7" key="1">
    <citation type="submission" date="2019-02" db="EMBL/GenBank/DDBJ databases">
        <title>Deep-cultivation of Planctomycetes and their phenomic and genomic characterization uncovers novel biology.</title>
        <authorList>
            <person name="Wiegand S."/>
            <person name="Jogler M."/>
            <person name="Boedeker C."/>
            <person name="Pinto D."/>
            <person name="Vollmers J."/>
            <person name="Rivas-Marin E."/>
            <person name="Kohn T."/>
            <person name="Peeters S.H."/>
            <person name="Heuer A."/>
            <person name="Rast P."/>
            <person name="Oberbeckmann S."/>
            <person name="Bunk B."/>
            <person name="Jeske O."/>
            <person name="Meyerdierks A."/>
            <person name="Storesund J.E."/>
            <person name="Kallscheuer N."/>
            <person name="Luecker S."/>
            <person name="Lage O.M."/>
            <person name="Pohl T."/>
            <person name="Merkel B.J."/>
            <person name="Hornburger P."/>
            <person name="Mueller R.-W."/>
            <person name="Bruemmer F."/>
            <person name="Labrenz M."/>
            <person name="Spormann A.M."/>
            <person name="Op den Camp H."/>
            <person name="Overmann J."/>
            <person name="Amann R."/>
            <person name="Jetten M.S.M."/>
            <person name="Mascher T."/>
            <person name="Medema M.H."/>
            <person name="Devos D.P."/>
            <person name="Kaster A.-K."/>
            <person name="Ovreas L."/>
            <person name="Rohde M."/>
            <person name="Galperin M.Y."/>
            <person name="Jogler C."/>
        </authorList>
    </citation>
    <scope>NUCLEOTIDE SEQUENCE [LARGE SCALE GENOMIC DNA]</scope>
    <source>
        <strain evidence="6 7">Pla85_3_4</strain>
    </source>
</reference>
<dbReference type="PANTHER" id="PTHR45586">
    <property type="entry name" value="TPR REPEAT-CONTAINING PROTEIN PA4667"/>
    <property type="match status" value="1"/>
</dbReference>
<keyword evidence="7" id="KW-1185">Reference proteome</keyword>
<evidence type="ECO:0000256" key="2">
    <source>
        <dbReference type="ARBA" id="ARBA00022803"/>
    </source>
</evidence>
<evidence type="ECO:0000256" key="5">
    <source>
        <dbReference type="SAM" id="SignalP"/>
    </source>
</evidence>
<evidence type="ECO:0000313" key="6">
    <source>
        <dbReference type="EMBL" id="QDU93363.1"/>
    </source>
</evidence>
<keyword evidence="2 3" id="KW-0802">TPR repeat</keyword>
<dbReference type="Pfam" id="PF13174">
    <property type="entry name" value="TPR_6"/>
    <property type="match status" value="4"/>
</dbReference>
<gene>
    <name evidence="6" type="ORF">Pla8534_11430</name>
</gene>
<dbReference type="SMART" id="SM00028">
    <property type="entry name" value="TPR"/>
    <property type="match status" value="11"/>
</dbReference>
<feature type="repeat" description="TPR" evidence="3">
    <location>
        <begin position="921"/>
        <end position="954"/>
    </location>
</feature>
<accession>A0A518DNH3</accession>
<dbReference type="SUPFAM" id="SSF48452">
    <property type="entry name" value="TPR-like"/>
    <property type="match status" value="5"/>
</dbReference>
<feature type="repeat" description="TPR" evidence="3">
    <location>
        <begin position="66"/>
        <end position="99"/>
    </location>
</feature>
<dbReference type="Gene3D" id="1.25.40.10">
    <property type="entry name" value="Tetratricopeptide repeat domain"/>
    <property type="match status" value="7"/>
</dbReference>
<sequence length="978" mass="108666" precursor="true">MNRKRLLLCSLLIVTAIAAGPRFAHADQWDDLSATIKTYSERGWWAQEVEAIDQFLQAFPQHAGRPEALFHRGEALVQLGKFAEASQSFQAFLDAAPGHSSVPRARFRIAEAAYLTGQADEARTHLKAFLQNHNDHPFCEYVLPYLADVELAGGQFQAAADLYQTAMRRFPGSSMTNAIRFGLGQSLEGLGEPAEAMRFYRVLADSEGSAFSDKALLKMGRLYYADGDNAQAIATLNHFREVDKNNLLRPYGLYSLGLSLARANRHAEAVVVLREAAPADPQHSEAPAIAFALAEALRNQGDAAAAAQQYRKIVQTWPDSEWGDDSLQLLVFEAYAAQRYDDVEKLADEFVAQYPQSPLRDPVDRAKARVQLSRGKFDGAAERLNELSGSDGQRTGSAVSQQDRIDLVRARLGQKQYAEALRTLEPMLSAPDTPPAALLLAGSALAGLDRHAEAATQLQQYLQSDLSPADAAPARVQLAAALARTQQWEALRSLYTTFAKEQGEHPLYLPTVLFLAEQAYAADQKPFAAELFADLARSDRPDEFRAKGNSGLAWCRFDAGEMAAAAEVFSLLLADQPDSPLAAEAALMRGKALEAQGEDAAALAMYQMVIERFRNSTYRPAALLGAARLSDDLQQDQQAARFLESYVDENPQAENLDGVLYRWAWVLADLGEAQEADRLFSRLLAEHPTSSYWCDTAYRLAERRSVEEPVVAAALLERLLAHDGAEKIQTHANYLLGQIAVQQHDWPQAALVMQRVIDEDPHNPLRLQAEFWVAESHFRQGKYDQAGVLFDALAERVGSDGEAWLAMIPLRRAQVLAHQQKWDEAFAMASTIGPAFPEFRQQYEVDYLLGRCWASRASFDFEKARQAYQRVLRSPVGGATETAARAQWMIGETYFIQKNYQAAIAAYERVDVKFDYPQWRAAALLQSGKCHEISNRYDDAVRIYAQLLKEHPDTRFTQEASQRLSVARRRSTGTAPSP</sequence>
<organism evidence="6 7">
    <name type="scientific">Lignipirellula cremea</name>
    <dbReference type="NCBI Taxonomy" id="2528010"/>
    <lineage>
        <taxon>Bacteria</taxon>
        <taxon>Pseudomonadati</taxon>
        <taxon>Planctomycetota</taxon>
        <taxon>Planctomycetia</taxon>
        <taxon>Pirellulales</taxon>
        <taxon>Pirellulaceae</taxon>
        <taxon>Lignipirellula</taxon>
    </lineage>
</organism>
<protein>
    <submittedName>
        <fullName evidence="6">Tetratricopeptide repeat protein</fullName>
    </submittedName>
</protein>
<dbReference type="PROSITE" id="PS50005">
    <property type="entry name" value="TPR"/>
    <property type="match status" value="3"/>
</dbReference>
<dbReference type="Pfam" id="PF13432">
    <property type="entry name" value="TPR_16"/>
    <property type="match status" value="6"/>
</dbReference>
<keyword evidence="5" id="KW-0732">Signal</keyword>
<dbReference type="PANTHER" id="PTHR45586:SF1">
    <property type="entry name" value="LIPOPOLYSACCHARIDE ASSEMBLY PROTEIN B"/>
    <property type="match status" value="1"/>
</dbReference>
<dbReference type="Proteomes" id="UP000317648">
    <property type="component" value="Chromosome"/>
</dbReference>
<evidence type="ECO:0000313" key="7">
    <source>
        <dbReference type="Proteomes" id="UP000317648"/>
    </source>
</evidence>
<proteinExistence type="predicted"/>
<evidence type="ECO:0000256" key="4">
    <source>
        <dbReference type="SAM" id="MobiDB-lite"/>
    </source>
</evidence>
<evidence type="ECO:0000256" key="3">
    <source>
        <dbReference type="PROSITE-ProRule" id="PRU00339"/>
    </source>
</evidence>
<keyword evidence="1" id="KW-0677">Repeat</keyword>
<dbReference type="InterPro" id="IPR011990">
    <property type="entry name" value="TPR-like_helical_dom_sf"/>
</dbReference>
<feature type="signal peptide" evidence="5">
    <location>
        <begin position="1"/>
        <end position="26"/>
    </location>
</feature>
<dbReference type="KEGG" id="lcre:Pla8534_11430"/>
<dbReference type="EMBL" id="CP036433">
    <property type="protein sequence ID" value="QDU93363.1"/>
    <property type="molecule type" value="Genomic_DNA"/>
</dbReference>
<dbReference type="AlphaFoldDB" id="A0A518DNH3"/>
<feature type="region of interest" description="Disordered" evidence="4">
    <location>
        <begin position="958"/>
        <end position="978"/>
    </location>
</feature>